<organism evidence="1 2">
    <name type="scientific">Pleurostoma richardsiae</name>
    <dbReference type="NCBI Taxonomy" id="41990"/>
    <lineage>
        <taxon>Eukaryota</taxon>
        <taxon>Fungi</taxon>
        <taxon>Dikarya</taxon>
        <taxon>Ascomycota</taxon>
        <taxon>Pezizomycotina</taxon>
        <taxon>Sordariomycetes</taxon>
        <taxon>Sordariomycetidae</taxon>
        <taxon>Calosphaeriales</taxon>
        <taxon>Pleurostomataceae</taxon>
        <taxon>Pleurostoma</taxon>
    </lineage>
</organism>
<comment type="caution">
    <text evidence="1">The sequence shown here is derived from an EMBL/GenBank/DDBJ whole genome shotgun (WGS) entry which is preliminary data.</text>
</comment>
<dbReference type="Pfam" id="PF14388">
    <property type="entry name" value="DUF4419"/>
    <property type="match status" value="1"/>
</dbReference>
<dbReference type="PANTHER" id="PTHR31252:SF11">
    <property type="entry name" value="DUF4419 DOMAIN-CONTAINING PROTEIN"/>
    <property type="match status" value="1"/>
</dbReference>
<dbReference type="AlphaFoldDB" id="A0AA38RHP1"/>
<keyword evidence="2" id="KW-1185">Reference proteome</keyword>
<name>A0AA38RHP1_9PEZI</name>
<protein>
    <submittedName>
        <fullName evidence="1">Uncharacterized protein</fullName>
    </submittedName>
</protein>
<evidence type="ECO:0000313" key="1">
    <source>
        <dbReference type="EMBL" id="KAJ9138115.1"/>
    </source>
</evidence>
<gene>
    <name evidence="1" type="ORF">NKR23_g8631</name>
</gene>
<sequence length="430" mass="48210">MARKAALKGTEEDIEHMSVKFKVIQHSFENIGEEHRNGKVTASPYGFAGVLVEAYQKELHLAIRPHDVSLAILQQFRYYIDKHARRLCPKLVKLPCSVTSSFRLKTRGPRFTNRAKRQISTFNRKMTRLLKDLIKEDHIDWMLPKFSNTHDSDRCAALVTVAGTIKEYFSPVPNGHCGFPSVTLLGQKADWQTLCSSVLKMRAANLSPEVNEWAGYLEEVVMHMLACFDEETGEIDKHLAADSPAHQHAVKFWNSACSLGGNETYGSQHTLGGWITAFCYWNPDGSRIYSYSADQLATISAHDGDVRTQTVLRDRVFPVIPSEETIPAGYADLTLGARWTLDDGSTRLRKLRFLAGMVGMKVSKRGRSKEYMVVQPQTGYWLLAEDKQAPNGPLMENVHEPAVDTDGDNAVDLEKEADLVLTLPAYLHSA</sequence>
<proteinExistence type="predicted"/>
<evidence type="ECO:0000313" key="2">
    <source>
        <dbReference type="Proteomes" id="UP001174694"/>
    </source>
</evidence>
<dbReference type="InterPro" id="IPR025533">
    <property type="entry name" value="DUF4419"/>
</dbReference>
<accession>A0AA38RHP1</accession>
<reference evidence="1" key="1">
    <citation type="submission" date="2022-07" db="EMBL/GenBank/DDBJ databases">
        <title>Fungi with potential for degradation of polypropylene.</title>
        <authorList>
            <person name="Gostincar C."/>
        </authorList>
    </citation>
    <scope>NUCLEOTIDE SEQUENCE</scope>
    <source>
        <strain evidence="1">EXF-13308</strain>
    </source>
</reference>
<dbReference type="EMBL" id="JANBVO010000031">
    <property type="protein sequence ID" value="KAJ9138115.1"/>
    <property type="molecule type" value="Genomic_DNA"/>
</dbReference>
<dbReference type="Proteomes" id="UP001174694">
    <property type="component" value="Unassembled WGS sequence"/>
</dbReference>
<dbReference type="PANTHER" id="PTHR31252">
    <property type="entry name" value="DUF4419 DOMAIN-CONTAINING PROTEIN"/>
    <property type="match status" value="1"/>
</dbReference>